<comment type="caution">
    <text evidence="9">The sequence shown here is derived from an EMBL/GenBank/DDBJ whole genome shotgun (WGS) entry which is preliminary data.</text>
</comment>
<keyword evidence="3 7" id="KW-1133">Transmembrane helix</keyword>
<dbReference type="Pfam" id="PF20684">
    <property type="entry name" value="Fung_rhodopsin"/>
    <property type="match status" value="1"/>
</dbReference>
<feature type="compositionally biased region" description="Acidic residues" evidence="6">
    <location>
        <begin position="360"/>
        <end position="370"/>
    </location>
</feature>
<evidence type="ECO:0000313" key="9">
    <source>
        <dbReference type="EMBL" id="PSK43756.1"/>
    </source>
</evidence>
<dbReference type="OrthoDB" id="4329349at2759"/>
<dbReference type="InterPro" id="IPR049326">
    <property type="entry name" value="Rhodopsin_dom_fungi"/>
</dbReference>
<comment type="subcellular location">
    <subcellularLocation>
        <location evidence="1">Membrane</location>
        <topology evidence="1">Multi-pass membrane protein</topology>
    </subcellularLocation>
</comment>
<keyword evidence="4 7" id="KW-0472">Membrane</keyword>
<dbReference type="EMBL" id="NHZQ01000305">
    <property type="protein sequence ID" value="PSK43756.1"/>
    <property type="molecule type" value="Genomic_DNA"/>
</dbReference>
<dbReference type="AlphaFoldDB" id="A0A2P7Z6B9"/>
<accession>A0A2P7Z6B9</accession>
<feature type="region of interest" description="Disordered" evidence="6">
    <location>
        <begin position="288"/>
        <end position="308"/>
    </location>
</feature>
<gene>
    <name evidence="9" type="ORF">B9Z65_7270</name>
</gene>
<evidence type="ECO:0000256" key="2">
    <source>
        <dbReference type="ARBA" id="ARBA00022692"/>
    </source>
</evidence>
<evidence type="ECO:0000256" key="5">
    <source>
        <dbReference type="ARBA" id="ARBA00038359"/>
    </source>
</evidence>
<proteinExistence type="inferred from homology"/>
<feature type="compositionally biased region" description="Low complexity" evidence="6">
    <location>
        <begin position="293"/>
        <end position="302"/>
    </location>
</feature>
<feature type="transmembrane region" description="Helical" evidence="7">
    <location>
        <begin position="106"/>
        <end position="124"/>
    </location>
</feature>
<dbReference type="PANTHER" id="PTHR33048">
    <property type="entry name" value="PTH11-LIKE INTEGRAL MEMBRANE PROTEIN (AFU_ORTHOLOGUE AFUA_5G11245)"/>
    <property type="match status" value="1"/>
</dbReference>
<feature type="transmembrane region" description="Helical" evidence="7">
    <location>
        <begin position="216"/>
        <end position="237"/>
    </location>
</feature>
<feature type="region of interest" description="Disordered" evidence="6">
    <location>
        <begin position="357"/>
        <end position="379"/>
    </location>
</feature>
<sequence>MADTGLYSNSVWPEYLTETWVLTSLSLALLILRWGIRIRTVGFKGFQGDDYMCIGTFAFTVLDAATVTSVYHTGQNVDVPPTAVGELSAGDIKRLESGSKVELTAWYSYISLIWCLKFSMLFFYRRLTVGSFQQKLVTYLFWMTGVTYLALFAVVTFGCFPFHMNWQVAPAAPWKCTFRPQNIIATCVLNISTDVIYFIIPVPLLWQLKVPMKKKLVIGAILSSGLFVIGAAAVRAAVSLGANPSAANINSWGVRETFIAIFTVNVPIFRPMFNRTFWSFGTYLKTSSKSRTTEGTGRATTAKSAHGTHAGLQSVIVRDDAHELGDVEKGSMGSSSGERVLLDGQIIKSSKVVQVTTEAGVEEDEDELLSPEERSRRGN</sequence>
<protein>
    <recommendedName>
        <fullName evidence="8">Rhodopsin domain-containing protein</fullName>
    </recommendedName>
</protein>
<keyword evidence="2 7" id="KW-0812">Transmembrane</keyword>
<evidence type="ECO:0000313" key="10">
    <source>
        <dbReference type="Proteomes" id="UP000243723"/>
    </source>
</evidence>
<dbReference type="GO" id="GO:0016020">
    <property type="term" value="C:membrane"/>
    <property type="evidence" value="ECO:0007669"/>
    <property type="project" value="UniProtKB-SubCell"/>
</dbReference>
<keyword evidence="10" id="KW-1185">Reference proteome</keyword>
<evidence type="ECO:0000256" key="4">
    <source>
        <dbReference type="ARBA" id="ARBA00023136"/>
    </source>
</evidence>
<comment type="similarity">
    <text evidence="5">Belongs to the SAT4 family.</text>
</comment>
<evidence type="ECO:0000259" key="8">
    <source>
        <dbReference type="Pfam" id="PF20684"/>
    </source>
</evidence>
<evidence type="ECO:0000256" key="3">
    <source>
        <dbReference type="ARBA" id="ARBA00022989"/>
    </source>
</evidence>
<evidence type="ECO:0000256" key="1">
    <source>
        <dbReference type="ARBA" id="ARBA00004141"/>
    </source>
</evidence>
<feature type="domain" description="Rhodopsin" evidence="8">
    <location>
        <begin position="39"/>
        <end position="275"/>
    </location>
</feature>
<name>A0A2P7Z6B9_9PEZI</name>
<feature type="transmembrane region" description="Helical" evidence="7">
    <location>
        <begin position="249"/>
        <end position="269"/>
    </location>
</feature>
<dbReference type="PANTHER" id="PTHR33048:SF152">
    <property type="entry name" value="INTEGRAL MEMBRANE PROTEIN"/>
    <property type="match status" value="1"/>
</dbReference>
<dbReference type="InterPro" id="IPR052337">
    <property type="entry name" value="SAT4-like"/>
</dbReference>
<dbReference type="Proteomes" id="UP000243723">
    <property type="component" value="Unassembled WGS sequence"/>
</dbReference>
<evidence type="ECO:0000256" key="7">
    <source>
        <dbReference type="SAM" id="Phobius"/>
    </source>
</evidence>
<reference evidence="9 10" key="1">
    <citation type="submission" date="2017-05" db="EMBL/GenBank/DDBJ databases">
        <title>Draft genome sequence of Elsinoe australis.</title>
        <authorList>
            <person name="Cheng Q."/>
        </authorList>
    </citation>
    <scope>NUCLEOTIDE SEQUENCE [LARGE SCALE GENOMIC DNA]</scope>
    <source>
        <strain evidence="9 10">NL1</strain>
    </source>
</reference>
<organism evidence="9 10">
    <name type="scientific">Elsinoe australis</name>
    <dbReference type="NCBI Taxonomy" id="40998"/>
    <lineage>
        <taxon>Eukaryota</taxon>
        <taxon>Fungi</taxon>
        <taxon>Dikarya</taxon>
        <taxon>Ascomycota</taxon>
        <taxon>Pezizomycotina</taxon>
        <taxon>Dothideomycetes</taxon>
        <taxon>Dothideomycetidae</taxon>
        <taxon>Myriangiales</taxon>
        <taxon>Elsinoaceae</taxon>
        <taxon>Elsinoe</taxon>
    </lineage>
</organism>
<dbReference type="STRING" id="40998.A0A2P7Z6B9"/>
<feature type="transmembrane region" description="Helical" evidence="7">
    <location>
        <begin position="183"/>
        <end position="204"/>
    </location>
</feature>
<feature type="transmembrane region" description="Helical" evidence="7">
    <location>
        <begin position="136"/>
        <end position="163"/>
    </location>
</feature>
<feature type="transmembrane region" description="Helical" evidence="7">
    <location>
        <begin position="20"/>
        <end position="39"/>
    </location>
</feature>
<evidence type="ECO:0000256" key="6">
    <source>
        <dbReference type="SAM" id="MobiDB-lite"/>
    </source>
</evidence>